<gene>
    <name evidence="1" type="ORF">GCM10017764_12910</name>
</gene>
<evidence type="ECO:0008006" key="3">
    <source>
        <dbReference type="Google" id="ProtNLM"/>
    </source>
</evidence>
<dbReference type="RefSeq" id="WP_189625819.1">
    <property type="nucleotide sequence ID" value="NZ_BNAF01000004.1"/>
</dbReference>
<keyword evidence="2" id="KW-1185">Reference proteome</keyword>
<evidence type="ECO:0000313" key="2">
    <source>
        <dbReference type="Proteomes" id="UP000620550"/>
    </source>
</evidence>
<dbReference type="EMBL" id="BNAF01000004">
    <property type="protein sequence ID" value="GHE31227.1"/>
    <property type="molecule type" value="Genomic_DNA"/>
</dbReference>
<sequence>MDVSVLEHIRTQAVVVARSTKSEDEGRSLLEKALKDHPQLASESLVWFNAVMRGISKEQIFRWISQGFTILLNGVPYRTFGHLWQFLERLDEDSDNVLVLEDLLKMDEEELAKLWEMPK</sequence>
<reference evidence="2" key="1">
    <citation type="journal article" date="2019" name="Int. J. Syst. Evol. Microbiol.">
        <title>The Global Catalogue of Microorganisms (GCM) 10K type strain sequencing project: providing services to taxonomists for standard genome sequencing and annotation.</title>
        <authorList>
            <consortium name="The Broad Institute Genomics Platform"/>
            <consortium name="The Broad Institute Genome Sequencing Center for Infectious Disease"/>
            <person name="Wu L."/>
            <person name="Ma J."/>
        </authorList>
    </citation>
    <scope>NUCLEOTIDE SEQUENCE [LARGE SCALE GENOMIC DNA]</scope>
    <source>
        <strain evidence="2">CGMCC 1.12966</strain>
    </source>
</reference>
<organism evidence="1 2">
    <name type="scientific">Sphingobacterium griseoflavum</name>
    <dbReference type="NCBI Taxonomy" id="1474952"/>
    <lineage>
        <taxon>Bacteria</taxon>
        <taxon>Pseudomonadati</taxon>
        <taxon>Bacteroidota</taxon>
        <taxon>Sphingobacteriia</taxon>
        <taxon>Sphingobacteriales</taxon>
        <taxon>Sphingobacteriaceae</taxon>
        <taxon>Sphingobacterium</taxon>
    </lineage>
</organism>
<protein>
    <recommendedName>
        <fullName evidence="3">EF-hand domain-containing protein</fullName>
    </recommendedName>
</protein>
<dbReference type="Proteomes" id="UP000620550">
    <property type="component" value="Unassembled WGS sequence"/>
</dbReference>
<accession>A0ABQ3HVD2</accession>
<proteinExistence type="predicted"/>
<name>A0ABQ3HVD2_9SPHI</name>
<comment type="caution">
    <text evidence="1">The sequence shown here is derived from an EMBL/GenBank/DDBJ whole genome shotgun (WGS) entry which is preliminary data.</text>
</comment>
<evidence type="ECO:0000313" key="1">
    <source>
        <dbReference type="EMBL" id="GHE31227.1"/>
    </source>
</evidence>